<protein>
    <recommendedName>
        <fullName evidence="3">Calcineurin-like phosphoesterase domain-containing protein</fullName>
    </recommendedName>
</protein>
<evidence type="ECO:0008006" key="3">
    <source>
        <dbReference type="Google" id="ProtNLM"/>
    </source>
</evidence>
<organism evidence="2">
    <name type="scientific">Ostreococcus mediterraneus</name>
    <dbReference type="NCBI Taxonomy" id="1486918"/>
    <lineage>
        <taxon>Eukaryota</taxon>
        <taxon>Viridiplantae</taxon>
        <taxon>Chlorophyta</taxon>
        <taxon>Mamiellophyceae</taxon>
        <taxon>Mamiellales</taxon>
        <taxon>Bathycoccaceae</taxon>
        <taxon>Ostreococcus</taxon>
    </lineage>
</organism>
<dbReference type="PANTHER" id="PTHR36492">
    <property type="match status" value="1"/>
</dbReference>
<sequence length="348" mass="39260">MAWVRGLREPASSSSSRVPSTTRVLCVAGDVSDDIDAVRACLREFQRRYDVVAYTFGNHELWLNAGDAARGIDDSLAKIDAILRACASIGVVTTPVLVNDDVWVAPIHSYHHKSWDDEANVAEAVPPVESVMGDFRFSKFRNLDPRTEDVARYCDALNDVNDGWNAFLDAVKPEHKIVSMSHFVPRIELIPEKRMLFYPRLAQASGSAFLRARVEQLKARVEPGHVCHVFGHTHFGWNAVLDDVRYIEAALATPKEWNTRPRSLQVGKFNNTSDEPLRVYDGDAFVADDQRAMWSEYYQKNARTPDNVELAPHSREFVRRRWGANRRATNRTDDRDDAPLPGATGKIV</sequence>
<evidence type="ECO:0000313" key="2">
    <source>
        <dbReference type="EMBL" id="CAD8581352.1"/>
    </source>
</evidence>
<feature type="region of interest" description="Disordered" evidence="1">
    <location>
        <begin position="321"/>
        <end position="348"/>
    </location>
</feature>
<dbReference type="PANTHER" id="PTHR36492:SF2">
    <property type="entry name" value="[ACYL-CARRIER-PROTEIN] PHOSPHODIESTERASE PPTH"/>
    <property type="match status" value="1"/>
</dbReference>
<gene>
    <name evidence="2" type="ORF">OMED0929_LOCUS3293</name>
</gene>
<proteinExistence type="predicted"/>
<dbReference type="EMBL" id="HBEW01003933">
    <property type="protein sequence ID" value="CAD8581352.1"/>
    <property type="molecule type" value="Transcribed_RNA"/>
</dbReference>
<evidence type="ECO:0000256" key="1">
    <source>
        <dbReference type="SAM" id="MobiDB-lite"/>
    </source>
</evidence>
<dbReference type="InterPro" id="IPR052963">
    <property type="entry name" value="Pantetheine_PDE"/>
</dbReference>
<dbReference type="InterPro" id="IPR029052">
    <property type="entry name" value="Metallo-depent_PP-like"/>
</dbReference>
<accession>A0A7S0KHF0</accession>
<dbReference type="AlphaFoldDB" id="A0A7S0KHF0"/>
<name>A0A7S0KHF0_9CHLO</name>
<reference evidence="2" key="1">
    <citation type="submission" date="2021-01" db="EMBL/GenBank/DDBJ databases">
        <authorList>
            <person name="Corre E."/>
            <person name="Pelletier E."/>
            <person name="Niang G."/>
            <person name="Scheremetjew M."/>
            <person name="Finn R."/>
            <person name="Kale V."/>
            <person name="Holt S."/>
            <person name="Cochrane G."/>
            <person name="Meng A."/>
            <person name="Brown T."/>
            <person name="Cohen L."/>
        </authorList>
    </citation>
    <scope>NUCLEOTIDE SEQUENCE</scope>
    <source>
        <strain evidence="2">Clade-D-RCC2572</strain>
    </source>
</reference>
<dbReference type="SUPFAM" id="SSF56300">
    <property type="entry name" value="Metallo-dependent phosphatases"/>
    <property type="match status" value="1"/>
</dbReference>